<sequence>MRKIQFLHLMLFLLLLASVSVLCKTEAGKEEKKKSEEASKKKEETANTKIECDFVEKLDHYERLGVSRDANDKEIKRAYRKLSLKYHPDKNTGPNKDCAQKHFIATAKAYEILSDEQKRKQYDTFGDMENMESGQAGFEGFEGFDPFNVFQQFFNRQASGTRGGSFHASSGPQHQQFFFFDEGPNDFDMADCINYCILQYRQAGYVGDLEAQCQHECMDQMNQGQGPVFDGFQQMFQEDPFQNAYGQQYHYINEQPYYMEQTFDPFDFVQDDGGGFQGQRANTRANILEHMMRGGSTTGPQRGRGPQVMYEDPYGNHMWQDTFYDEHPGFEYAQEFPGPGGRGSASSGKRNRRNRDMYDEF</sequence>
<feature type="domain" description="J" evidence="5">
    <location>
        <begin position="59"/>
        <end position="126"/>
    </location>
</feature>
<keyword evidence="4" id="KW-0732">Signal</keyword>
<name>A0A7S4MZ94_GUITH</name>
<evidence type="ECO:0000256" key="2">
    <source>
        <dbReference type="ARBA" id="ARBA00022803"/>
    </source>
</evidence>
<dbReference type="PRINTS" id="PR00625">
    <property type="entry name" value="JDOMAIN"/>
</dbReference>
<dbReference type="InterPro" id="IPR001623">
    <property type="entry name" value="DnaJ_domain"/>
</dbReference>
<dbReference type="PANTHER" id="PTHR45188">
    <property type="entry name" value="DNAJ PROTEIN P58IPK HOMOLOG"/>
    <property type="match status" value="1"/>
</dbReference>
<gene>
    <name evidence="6" type="ORF">GTHE00462_LOCUS3711</name>
</gene>
<reference evidence="6" key="1">
    <citation type="submission" date="2021-01" db="EMBL/GenBank/DDBJ databases">
        <authorList>
            <person name="Corre E."/>
            <person name="Pelletier E."/>
            <person name="Niang G."/>
            <person name="Scheremetjew M."/>
            <person name="Finn R."/>
            <person name="Kale V."/>
            <person name="Holt S."/>
            <person name="Cochrane G."/>
            <person name="Meng A."/>
            <person name="Brown T."/>
            <person name="Cohen L."/>
        </authorList>
    </citation>
    <scope>NUCLEOTIDE SEQUENCE</scope>
    <source>
        <strain evidence="6">CCMP 2712</strain>
    </source>
</reference>
<dbReference type="Pfam" id="PF00226">
    <property type="entry name" value="DnaJ"/>
    <property type="match status" value="1"/>
</dbReference>
<evidence type="ECO:0000313" key="6">
    <source>
        <dbReference type="EMBL" id="CAE2255572.1"/>
    </source>
</evidence>
<evidence type="ECO:0000259" key="5">
    <source>
        <dbReference type="PROSITE" id="PS50076"/>
    </source>
</evidence>
<feature type="region of interest" description="Disordered" evidence="3">
    <location>
        <begin position="334"/>
        <end position="361"/>
    </location>
</feature>
<organism evidence="6">
    <name type="scientific">Guillardia theta</name>
    <name type="common">Cryptophyte</name>
    <name type="synonym">Cryptomonas phi</name>
    <dbReference type="NCBI Taxonomy" id="55529"/>
    <lineage>
        <taxon>Eukaryota</taxon>
        <taxon>Cryptophyceae</taxon>
        <taxon>Pyrenomonadales</taxon>
        <taxon>Geminigeraceae</taxon>
        <taxon>Guillardia</taxon>
    </lineage>
</organism>
<evidence type="ECO:0000256" key="1">
    <source>
        <dbReference type="ARBA" id="ARBA00022737"/>
    </source>
</evidence>
<evidence type="ECO:0000256" key="3">
    <source>
        <dbReference type="SAM" id="MobiDB-lite"/>
    </source>
</evidence>
<dbReference type="SMART" id="SM00271">
    <property type="entry name" value="DnaJ"/>
    <property type="match status" value="1"/>
</dbReference>
<keyword evidence="1" id="KW-0677">Repeat</keyword>
<accession>A0A7S4MZ94</accession>
<feature type="chain" id="PRO_5031043936" description="J domain-containing protein" evidence="4">
    <location>
        <begin position="24"/>
        <end position="361"/>
    </location>
</feature>
<dbReference type="EMBL" id="HBKN01004448">
    <property type="protein sequence ID" value="CAE2255572.1"/>
    <property type="molecule type" value="Transcribed_RNA"/>
</dbReference>
<evidence type="ECO:0000256" key="4">
    <source>
        <dbReference type="SAM" id="SignalP"/>
    </source>
</evidence>
<dbReference type="CDD" id="cd06257">
    <property type="entry name" value="DnaJ"/>
    <property type="match status" value="1"/>
</dbReference>
<dbReference type="InterPro" id="IPR036869">
    <property type="entry name" value="J_dom_sf"/>
</dbReference>
<dbReference type="SUPFAM" id="SSF46565">
    <property type="entry name" value="Chaperone J-domain"/>
    <property type="match status" value="1"/>
</dbReference>
<dbReference type="AlphaFoldDB" id="A0A7S4MZ94"/>
<dbReference type="Gene3D" id="1.10.287.110">
    <property type="entry name" value="DnaJ domain"/>
    <property type="match status" value="1"/>
</dbReference>
<keyword evidence="2" id="KW-0802">TPR repeat</keyword>
<dbReference type="PROSITE" id="PS50076">
    <property type="entry name" value="DNAJ_2"/>
    <property type="match status" value="1"/>
</dbReference>
<proteinExistence type="predicted"/>
<feature type="signal peptide" evidence="4">
    <location>
        <begin position="1"/>
        <end position="23"/>
    </location>
</feature>
<protein>
    <recommendedName>
        <fullName evidence="5">J domain-containing protein</fullName>
    </recommendedName>
</protein>
<dbReference type="PANTHER" id="PTHR45188:SF2">
    <property type="entry name" value="DNAJ HOMOLOG SUBFAMILY C MEMBER 7"/>
    <property type="match status" value="1"/>
</dbReference>